<evidence type="ECO:0000313" key="2">
    <source>
        <dbReference type="Proteomes" id="UP000547510"/>
    </source>
</evidence>
<dbReference type="AlphaFoldDB" id="A0A841CYW1"/>
<protein>
    <submittedName>
        <fullName evidence="1">Uncharacterized protein</fullName>
    </submittedName>
</protein>
<dbReference type="Proteomes" id="UP000547510">
    <property type="component" value="Unassembled WGS sequence"/>
</dbReference>
<name>A0A841CYW1_9PSEU</name>
<organism evidence="1 2">
    <name type="scientific">Saccharothrix tamanrassetensis</name>
    <dbReference type="NCBI Taxonomy" id="1051531"/>
    <lineage>
        <taxon>Bacteria</taxon>
        <taxon>Bacillati</taxon>
        <taxon>Actinomycetota</taxon>
        <taxon>Actinomycetes</taxon>
        <taxon>Pseudonocardiales</taxon>
        <taxon>Pseudonocardiaceae</taxon>
        <taxon>Saccharothrix</taxon>
    </lineage>
</organism>
<comment type="caution">
    <text evidence="1">The sequence shown here is derived from an EMBL/GenBank/DDBJ whole genome shotgun (WGS) entry which is preliminary data.</text>
</comment>
<keyword evidence="2" id="KW-1185">Reference proteome</keyword>
<dbReference type="RefSeq" id="WP_184698751.1">
    <property type="nucleotide sequence ID" value="NZ_JACHJN010000016.1"/>
</dbReference>
<sequence length="47" mass="5216">MRGIGFDRAVPRSYDLETTGRWQGFVARYGLENAATSLTLLITPSAR</sequence>
<gene>
    <name evidence="1" type="ORF">FHS29_007130</name>
</gene>
<accession>A0A841CYW1</accession>
<dbReference type="EMBL" id="JACHJN010000016">
    <property type="protein sequence ID" value="MBB5960506.1"/>
    <property type="molecule type" value="Genomic_DNA"/>
</dbReference>
<reference evidence="1 2" key="1">
    <citation type="submission" date="2020-08" db="EMBL/GenBank/DDBJ databases">
        <title>Genomic Encyclopedia of Type Strains, Phase III (KMG-III): the genomes of soil and plant-associated and newly described type strains.</title>
        <authorList>
            <person name="Whitman W."/>
        </authorList>
    </citation>
    <scope>NUCLEOTIDE SEQUENCE [LARGE SCALE GENOMIC DNA]</scope>
    <source>
        <strain evidence="1 2">CECT 8640</strain>
    </source>
</reference>
<proteinExistence type="predicted"/>
<evidence type="ECO:0000313" key="1">
    <source>
        <dbReference type="EMBL" id="MBB5960506.1"/>
    </source>
</evidence>